<dbReference type="RefSeq" id="XP_033518344.1">
    <property type="nucleotide sequence ID" value="XM_033662814.1"/>
</dbReference>
<reference evidence="1" key="1">
    <citation type="journal article" date="2020" name="Stud. Mycol.">
        <title>101 Dothideomycetes genomes: a test case for predicting lifestyles and emergence of pathogens.</title>
        <authorList>
            <person name="Haridas S."/>
            <person name="Albert R."/>
            <person name="Binder M."/>
            <person name="Bloem J."/>
            <person name="Labutti K."/>
            <person name="Salamov A."/>
            <person name="Andreopoulos B."/>
            <person name="Baker S."/>
            <person name="Barry K."/>
            <person name="Bills G."/>
            <person name="Bluhm B."/>
            <person name="Cannon C."/>
            <person name="Castanera R."/>
            <person name="Culley D."/>
            <person name="Daum C."/>
            <person name="Ezra D."/>
            <person name="Gonzalez J."/>
            <person name="Henrissat B."/>
            <person name="Kuo A."/>
            <person name="Liang C."/>
            <person name="Lipzen A."/>
            <person name="Lutzoni F."/>
            <person name="Magnuson J."/>
            <person name="Mondo S."/>
            <person name="Nolan M."/>
            <person name="Ohm R."/>
            <person name="Pangilinan J."/>
            <person name="Park H.-J."/>
            <person name="Ramirez L."/>
            <person name="Alfaro M."/>
            <person name="Sun H."/>
            <person name="Tritt A."/>
            <person name="Yoshinaga Y."/>
            <person name="Zwiers L.-H."/>
            <person name="Turgeon B."/>
            <person name="Goodwin S."/>
            <person name="Spatafora J."/>
            <person name="Crous P."/>
            <person name="Grigoriev I."/>
        </authorList>
    </citation>
    <scope>NUCLEOTIDE SEQUENCE</scope>
    <source>
        <strain evidence="1">CBS 119687</strain>
    </source>
</reference>
<accession>A0A6A6A040</accession>
<evidence type="ECO:0000313" key="2">
    <source>
        <dbReference type="Proteomes" id="UP000799771"/>
    </source>
</evidence>
<dbReference type="AlphaFoldDB" id="A0A6A6A040"/>
<sequence length="370" mass="41748">MRYSIIFATAVAASEAYKYDNDDTLGPRSTEKFEYATIYPGYGKNPVTMTSQYQAFPTCVSADNENKKCTKWSQDQYVSTVINDFDGNSATITKVNEIVTVYHAQSTRTHTSTITHKSSGDAAATTEYKLWHELYEKIYEAEFSMLGKHALRGYPGSGLSNKDEYKQPVHVKEYKYGKWDEYDFILDYSPSKTASKRVVVPTSETTTYSKTGVYTIPANDVTIYYPVIQPAEATAVARAGESFTYGGAYIDVRSPGTVIDAYGAYETKVIDNKFKTENILKYTTFYASTIGRYHMVKPTTTVYSEYTEVRYPTTQYHAPGVYHYAAETITITKPNQAYTYNGYQQIETYAIPTVTPAYENGEYAFYPTST</sequence>
<name>A0A6A6A040_9PLEO</name>
<organism evidence="1 2">
    <name type="scientific">Dothidotthia symphoricarpi CBS 119687</name>
    <dbReference type="NCBI Taxonomy" id="1392245"/>
    <lineage>
        <taxon>Eukaryota</taxon>
        <taxon>Fungi</taxon>
        <taxon>Dikarya</taxon>
        <taxon>Ascomycota</taxon>
        <taxon>Pezizomycotina</taxon>
        <taxon>Dothideomycetes</taxon>
        <taxon>Pleosporomycetidae</taxon>
        <taxon>Pleosporales</taxon>
        <taxon>Dothidotthiaceae</taxon>
        <taxon>Dothidotthia</taxon>
    </lineage>
</organism>
<protein>
    <submittedName>
        <fullName evidence="1">Uncharacterized protein</fullName>
    </submittedName>
</protein>
<keyword evidence="2" id="KW-1185">Reference proteome</keyword>
<dbReference type="OrthoDB" id="4158477at2759"/>
<dbReference type="Proteomes" id="UP000799771">
    <property type="component" value="Unassembled WGS sequence"/>
</dbReference>
<evidence type="ECO:0000313" key="1">
    <source>
        <dbReference type="EMBL" id="KAF2123951.1"/>
    </source>
</evidence>
<proteinExistence type="predicted"/>
<dbReference type="EMBL" id="ML977521">
    <property type="protein sequence ID" value="KAF2123951.1"/>
    <property type="molecule type" value="Genomic_DNA"/>
</dbReference>
<feature type="non-terminal residue" evidence="1">
    <location>
        <position position="370"/>
    </location>
</feature>
<gene>
    <name evidence="1" type="ORF">P153DRAFT_259346</name>
</gene>
<dbReference type="GeneID" id="54403246"/>